<dbReference type="Proteomes" id="UP000023464">
    <property type="component" value="Unassembled WGS sequence"/>
</dbReference>
<feature type="domain" description="Bacterial EndoU nuclease" evidence="6">
    <location>
        <begin position="278"/>
        <end position="406"/>
    </location>
</feature>
<protein>
    <submittedName>
        <fullName evidence="7">Bacterial EndoU nuclease/Pre-toxin</fullName>
    </submittedName>
</protein>
<sequence>AAGGELAASAIASALYPNKKPGELSPDEKEKISSLATLAGGLAAGLATDSTAGGIAGAQAGKNAVENNSLAGDKARKTVKESKEWWQAQIREKLGDGTTSQMINGALNAVGDTGDFVMAGGDYALDGAMALASCATGSNYCQTALNDVEGKNQAVAGSVKSLMNGESWQAIKETAKKASEGDQRALEAMGSILISVMTKKSPTLDKVPVVVSKTENSLPQWTAGEGKVSPKDQGVVTNVEHPTGKFDGKSLPYEKETIFADGIHFALEQKKHLTTFDGITNKGVYGTHNADLFIQAASENGIKILSQTPTSMKGITDISYQLPKKDRTGKIIEGEYKGGKPLTKTVYDPKVFSDQKMLELGQQAASSGYKQAISQGRREYKSTAGGVTFQVYLDQETGRVMNFFPAEK</sequence>
<evidence type="ECO:0000259" key="6">
    <source>
        <dbReference type="Pfam" id="PF14436"/>
    </source>
</evidence>
<evidence type="ECO:0000256" key="3">
    <source>
        <dbReference type="ARBA" id="ARBA00022913"/>
    </source>
</evidence>
<keyword evidence="8" id="KW-1185">Reference proteome</keyword>
<dbReference type="AlphaFoldDB" id="A0A022PEJ5"/>
<dbReference type="RefSeq" id="WP_036781648.1">
    <property type="nucleotide sequence ID" value="NZ_CAWLTM010000051.1"/>
</dbReference>
<evidence type="ECO:0000313" key="8">
    <source>
        <dbReference type="Proteomes" id="UP000023464"/>
    </source>
</evidence>
<dbReference type="CDD" id="cd20686">
    <property type="entry name" value="CdiA-CT_Ec-like"/>
    <property type="match status" value="1"/>
</dbReference>
<dbReference type="InterPro" id="IPR029501">
    <property type="entry name" value="EndoU_bac"/>
</dbReference>
<dbReference type="Pfam" id="PF04829">
    <property type="entry name" value="PT-VENN"/>
    <property type="match status" value="1"/>
</dbReference>
<evidence type="ECO:0000313" key="7">
    <source>
        <dbReference type="EMBL" id="EYU13924.1"/>
    </source>
</evidence>
<comment type="caution">
    <text evidence="7">The sequence shown here is derived from an EMBL/GenBank/DDBJ whole genome shotgun (WGS) entry which is preliminary data.</text>
</comment>
<keyword evidence="2" id="KW-0800">Toxin</keyword>
<gene>
    <name evidence="7" type="ORF">BA1DRAFT_03542</name>
</gene>
<dbReference type="InterPro" id="IPR006914">
    <property type="entry name" value="VENN_dom"/>
</dbReference>
<dbReference type="EMBL" id="JFGV01000064">
    <property type="protein sequence ID" value="EYU13924.1"/>
    <property type="molecule type" value="Genomic_DNA"/>
</dbReference>
<keyword evidence="3" id="KW-1266">Target cell cytoplasm</keyword>
<dbReference type="Pfam" id="PF14436">
    <property type="entry name" value="EndoU_bacteria"/>
    <property type="match status" value="1"/>
</dbReference>
<proteinExistence type="predicted"/>
<comment type="subcellular location">
    <subcellularLocation>
        <location evidence="1">Target cell</location>
        <location evidence="1">Target cell cytoplasm</location>
    </subcellularLocation>
</comment>
<organism evidence="7 8">
    <name type="scientific">Photorhabdus aegyptia</name>
    <dbReference type="NCBI Taxonomy" id="2805098"/>
    <lineage>
        <taxon>Bacteria</taxon>
        <taxon>Pseudomonadati</taxon>
        <taxon>Pseudomonadota</taxon>
        <taxon>Gammaproteobacteria</taxon>
        <taxon>Enterobacterales</taxon>
        <taxon>Morganellaceae</taxon>
        <taxon>Photorhabdus</taxon>
    </lineage>
</organism>
<feature type="domain" description="VENN motif-containing" evidence="5">
    <location>
        <begin position="21"/>
        <end position="71"/>
    </location>
</feature>
<keyword evidence="4" id="KW-0843">Virulence</keyword>
<accession>A0A022PEJ5</accession>
<dbReference type="PATRIC" id="fig|1393736.3.peg.3610"/>
<evidence type="ECO:0000259" key="5">
    <source>
        <dbReference type="Pfam" id="PF04829"/>
    </source>
</evidence>
<feature type="non-terminal residue" evidence="7">
    <location>
        <position position="1"/>
    </location>
</feature>
<dbReference type="GO" id="GO:0090729">
    <property type="term" value="F:toxin activity"/>
    <property type="evidence" value="ECO:0007669"/>
    <property type="project" value="UniProtKB-KW"/>
</dbReference>
<evidence type="ECO:0000256" key="1">
    <source>
        <dbReference type="ARBA" id="ARBA00004219"/>
    </source>
</evidence>
<reference evidence="7 8" key="1">
    <citation type="submission" date="2014-03" db="EMBL/GenBank/DDBJ databases">
        <title>Draft Genome of Photorhabdus luminescens BA1, an Egyptian Isolate.</title>
        <authorList>
            <person name="Ghazal S."/>
            <person name="Hurst S.G.IV."/>
            <person name="Morris K."/>
            <person name="Thomas K."/>
            <person name="Tisa L.S."/>
        </authorList>
    </citation>
    <scope>NUCLEOTIDE SEQUENCE [LARGE SCALE GENOMIC DNA]</scope>
    <source>
        <strain evidence="7 8">BA1</strain>
    </source>
</reference>
<evidence type="ECO:0000256" key="4">
    <source>
        <dbReference type="ARBA" id="ARBA00023026"/>
    </source>
</evidence>
<evidence type="ECO:0000256" key="2">
    <source>
        <dbReference type="ARBA" id="ARBA00022656"/>
    </source>
</evidence>
<name>A0A022PEJ5_9GAMM</name>